<dbReference type="GO" id="GO:0032259">
    <property type="term" value="P:methylation"/>
    <property type="evidence" value="ECO:0007669"/>
    <property type="project" value="UniProtKB-KW"/>
</dbReference>
<feature type="domain" description="Methyltransferase small" evidence="1">
    <location>
        <begin position="27"/>
        <end position="120"/>
    </location>
</feature>
<dbReference type="AlphaFoldDB" id="A0A9D1YBL3"/>
<name>A0A9D1YBL3_9FIRM</name>
<dbReference type="Proteomes" id="UP000823915">
    <property type="component" value="Unassembled WGS sequence"/>
</dbReference>
<dbReference type="SUPFAM" id="SSF53335">
    <property type="entry name" value="S-adenosyl-L-methionine-dependent methyltransferases"/>
    <property type="match status" value="1"/>
</dbReference>
<dbReference type="PANTHER" id="PTHR47739:SF1">
    <property type="entry name" value="TRNA1(VAL) (ADENINE(37)-N6)-METHYLTRANSFERASE"/>
    <property type="match status" value="1"/>
</dbReference>
<dbReference type="GO" id="GO:0008168">
    <property type="term" value="F:methyltransferase activity"/>
    <property type="evidence" value="ECO:0007669"/>
    <property type="project" value="UniProtKB-KW"/>
</dbReference>
<dbReference type="PANTHER" id="PTHR47739">
    <property type="entry name" value="TRNA1(VAL) (ADENINE(37)-N6)-METHYLTRANSFERASE"/>
    <property type="match status" value="1"/>
</dbReference>
<gene>
    <name evidence="2" type="ORF">H9838_02015</name>
</gene>
<dbReference type="Pfam" id="PF05175">
    <property type="entry name" value="MTS"/>
    <property type="match status" value="1"/>
</dbReference>
<reference evidence="2" key="2">
    <citation type="submission" date="2021-04" db="EMBL/GenBank/DDBJ databases">
        <authorList>
            <person name="Gilroy R."/>
        </authorList>
    </citation>
    <scope>NUCLEOTIDE SEQUENCE</scope>
    <source>
        <strain evidence="2">1282</strain>
    </source>
</reference>
<dbReference type="InterPro" id="IPR007848">
    <property type="entry name" value="Small_mtfrase_dom"/>
</dbReference>
<proteinExistence type="predicted"/>
<dbReference type="InterPro" id="IPR029063">
    <property type="entry name" value="SAM-dependent_MTases_sf"/>
</dbReference>
<protein>
    <submittedName>
        <fullName evidence="2">Methyltransferase</fullName>
    </submittedName>
</protein>
<sequence>MEQASWEPLAPGCQVLVTREHGFSTDTLLLAAFSQPRRGERCADLGTGCGTIPLLWRARGEPGPILAVELQPQAAEQARRSVERSGYNGHIQVVEGDVRDYKALLPCQGLDRVACNPPYTLPGAGAASPDPQRRAARQGDCFSLEDLAQAARYSLKHRGRLCLCLPVRRLAEALALFSRWDLEPKLLRLVQQRRDKAPYLFLLECRRGGRPGGLEAAPTLLLEEDGGGPARELLEVYGSYRDNAGWKTRGEQAP</sequence>
<keyword evidence="2" id="KW-0489">Methyltransferase</keyword>
<dbReference type="CDD" id="cd02440">
    <property type="entry name" value="AdoMet_MTases"/>
    <property type="match status" value="1"/>
</dbReference>
<accession>A0A9D1YBL3</accession>
<dbReference type="Gene3D" id="3.40.50.150">
    <property type="entry name" value="Vaccinia Virus protein VP39"/>
    <property type="match status" value="1"/>
</dbReference>
<comment type="caution">
    <text evidence="2">The sequence shown here is derived from an EMBL/GenBank/DDBJ whole genome shotgun (WGS) entry which is preliminary data.</text>
</comment>
<organism evidence="2 3">
    <name type="scientific">Candidatus Acutalibacter pullistercoris</name>
    <dbReference type="NCBI Taxonomy" id="2838418"/>
    <lineage>
        <taxon>Bacteria</taxon>
        <taxon>Bacillati</taxon>
        <taxon>Bacillota</taxon>
        <taxon>Clostridia</taxon>
        <taxon>Eubacteriales</taxon>
        <taxon>Acutalibacteraceae</taxon>
        <taxon>Acutalibacter</taxon>
    </lineage>
</organism>
<evidence type="ECO:0000259" key="1">
    <source>
        <dbReference type="Pfam" id="PF05175"/>
    </source>
</evidence>
<evidence type="ECO:0000313" key="3">
    <source>
        <dbReference type="Proteomes" id="UP000823915"/>
    </source>
</evidence>
<keyword evidence="2" id="KW-0808">Transferase</keyword>
<evidence type="ECO:0000313" key="2">
    <source>
        <dbReference type="EMBL" id="HIY25933.1"/>
    </source>
</evidence>
<dbReference type="InterPro" id="IPR050210">
    <property type="entry name" value="tRNA_Adenine-N(6)_MTase"/>
</dbReference>
<dbReference type="EMBL" id="DXDU01000026">
    <property type="protein sequence ID" value="HIY25933.1"/>
    <property type="molecule type" value="Genomic_DNA"/>
</dbReference>
<reference evidence="2" key="1">
    <citation type="journal article" date="2021" name="PeerJ">
        <title>Extensive microbial diversity within the chicken gut microbiome revealed by metagenomics and culture.</title>
        <authorList>
            <person name="Gilroy R."/>
            <person name="Ravi A."/>
            <person name="Getino M."/>
            <person name="Pursley I."/>
            <person name="Horton D.L."/>
            <person name="Alikhan N.F."/>
            <person name="Baker D."/>
            <person name="Gharbi K."/>
            <person name="Hall N."/>
            <person name="Watson M."/>
            <person name="Adriaenssens E.M."/>
            <person name="Foster-Nyarko E."/>
            <person name="Jarju S."/>
            <person name="Secka A."/>
            <person name="Antonio M."/>
            <person name="Oren A."/>
            <person name="Chaudhuri R.R."/>
            <person name="La Ragione R."/>
            <person name="Hildebrand F."/>
            <person name="Pallen M.J."/>
        </authorList>
    </citation>
    <scope>NUCLEOTIDE SEQUENCE</scope>
    <source>
        <strain evidence="2">1282</strain>
    </source>
</reference>